<dbReference type="eggNOG" id="KOG2914">
    <property type="taxonomic scope" value="Eukaryota"/>
</dbReference>
<reference evidence="1 2" key="1">
    <citation type="journal article" date="2009" name="Science">
        <title>Green evolution and dynamic adaptations revealed by genomes of the marine picoeukaryotes Micromonas.</title>
        <authorList>
            <person name="Worden A.Z."/>
            <person name="Lee J.H."/>
            <person name="Mock T."/>
            <person name="Rouze P."/>
            <person name="Simmons M.P."/>
            <person name="Aerts A.L."/>
            <person name="Allen A.E."/>
            <person name="Cuvelier M.L."/>
            <person name="Derelle E."/>
            <person name="Everett M.V."/>
            <person name="Foulon E."/>
            <person name="Grimwood J."/>
            <person name="Gundlach H."/>
            <person name="Henrissat B."/>
            <person name="Napoli C."/>
            <person name="McDonald S.M."/>
            <person name="Parker M.S."/>
            <person name="Rombauts S."/>
            <person name="Salamov A."/>
            <person name="Von Dassow P."/>
            <person name="Badger J.H."/>
            <person name="Coutinho P.M."/>
            <person name="Demir E."/>
            <person name="Dubchak I."/>
            <person name="Gentemann C."/>
            <person name="Eikrem W."/>
            <person name="Gready J.E."/>
            <person name="John U."/>
            <person name="Lanier W."/>
            <person name="Lindquist E.A."/>
            <person name="Lucas S."/>
            <person name="Mayer K.F."/>
            <person name="Moreau H."/>
            <person name="Not F."/>
            <person name="Otillar R."/>
            <person name="Panaud O."/>
            <person name="Pangilinan J."/>
            <person name="Paulsen I."/>
            <person name="Piegu B."/>
            <person name="Poliakov A."/>
            <person name="Robbens S."/>
            <person name="Schmutz J."/>
            <person name="Toulza E."/>
            <person name="Wyss T."/>
            <person name="Zelensky A."/>
            <person name="Zhou K."/>
            <person name="Armbrust E.V."/>
            <person name="Bhattacharya D."/>
            <person name="Goodenough U.W."/>
            <person name="Van de Peer Y."/>
            <person name="Grigoriev I.V."/>
        </authorList>
    </citation>
    <scope>NUCLEOTIDE SEQUENCE [LARGE SCALE GENOMIC DNA]</scope>
    <source>
        <strain evidence="1 2">CCMP1545</strain>
    </source>
</reference>
<dbReference type="OMA" id="GVIMEFE"/>
<feature type="non-terminal residue" evidence="1">
    <location>
        <position position="1"/>
    </location>
</feature>
<dbReference type="InterPro" id="IPR023214">
    <property type="entry name" value="HAD_sf"/>
</dbReference>
<dbReference type="InterPro" id="IPR023198">
    <property type="entry name" value="PGP-like_dom2"/>
</dbReference>
<protein>
    <submittedName>
        <fullName evidence="1">Predicted protein</fullName>
    </submittedName>
</protein>
<dbReference type="KEGG" id="mpp:MICPUCDRAFT_4415"/>
<dbReference type="InterPro" id="IPR036412">
    <property type="entry name" value="HAD-like_sf"/>
</dbReference>
<keyword evidence="2" id="KW-1185">Reference proteome</keyword>
<dbReference type="Gene3D" id="3.40.50.1000">
    <property type="entry name" value="HAD superfamily/HAD-like"/>
    <property type="match status" value="2"/>
</dbReference>
<dbReference type="Gene3D" id="1.10.150.240">
    <property type="entry name" value="Putative phosphatase, domain 2"/>
    <property type="match status" value="1"/>
</dbReference>
<dbReference type="GeneID" id="9685628"/>
<proteinExistence type="predicted"/>
<dbReference type="PANTHER" id="PTHR47108:SF1">
    <property type="entry name" value="5-AMINO-6-(5-PHOSPHO-D-RIBITYLAMINO)URACIL PHOSPHATASE, CHLOROPLASTIC"/>
    <property type="match status" value="1"/>
</dbReference>
<dbReference type="Pfam" id="PF00702">
    <property type="entry name" value="Hydrolase"/>
    <property type="match status" value="1"/>
</dbReference>
<gene>
    <name evidence="1" type="ORF">MICPUCDRAFT_4415</name>
</gene>
<dbReference type="AlphaFoldDB" id="C1MWC1"/>
<dbReference type="PANTHER" id="PTHR47108">
    <property type="entry name" value="5-AMINO-6-(5-PHOSPHO-D-RIBITYLAMINO)URACIL PHOSPHATASE, CHLOROPLASTIC"/>
    <property type="match status" value="1"/>
</dbReference>
<dbReference type="OrthoDB" id="40579at2759"/>
<sequence length="287" mass="31740">FPPVGVADDHTIANPLLRSQRLSTGWFGCVFELEGVLVNSREAEHREAWTKLAKERGERPPAELVLKYCDLMKPEAFIERQLRWTRDPMEVRRIRQRKGEIYDEILEEQKSLGGRGGGGGDGIGGGGGLDEFALRDGVLPFLNLLADAGVPMAAISNAYGYHDLCGVLSKIGILGYFEDANDGQGPHVVAADDVRDWLPDPEPLERACDLMQRTPKRTIVFGNNTTVTEACYEKGSKAVLLLGRQPRYEMQNADSVVEKLTDLTIANLKNLFADETSEAAEPERQVE</sequence>
<dbReference type="Proteomes" id="UP000001876">
    <property type="component" value="Unassembled WGS sequence"/>
</dbReference>
<evidence type="ECO:0000313" key="1">
    <source>
        <dbReference type="EMBL" id="EEH55850.1"/>
    </source>
</evidence>
<feature type="non-terminal residue" evidence="1">
    <location>
        <position position="287"/>
    </location>
</feature>
<dbReference type="SUPFAM" id="SSF56784">
    <property type="entry name" value="HAD-like"/>
    <property type="match status" value="1"/>
</dbReference>
<organism evidence="2">
    <name type="scientific">Micromonas pusilla (strain CCMP1545)</name>
    <name type="common">Picoplanktonic green alga</name>
    <dbReference type="NCBI Taxonomy" id="564608"/>
    <lineage>
        <taxon>Eukaryota</taxon>
        <taxon>Viridiplantae</taxon>
        <taxon>Chlorophyta</taxon>
        <taxon>Mamiellophyceae</taxon>
        <taxon>Mamiellales</taxon>
        <taxon>Mamiellaceae</taxon>
        <taxon>Micromonas</taxon>
    </lineage>
</organism>
<name>C1MWC1_MICPC</name>
<accession>C1MWC1</accession>
<dbReference type="EMBL" id="GG663741">
    <property type="protein sequence ID" value="EEH55850.1"/>
    <property type="molecule type" value="Genomic_DNA"/>
</dbReference>
<dbReference type="STRING" id="564608.C1MWC1"/>
<evidence type="ECO:0000313" key="2">
    <source>
        <dbReference type="Proteomes" id="UP000001876"/>
    </source>
</evidence>
<dbReference type="RefSeq" id="XP_003059898.1">
    <property type="nucleotide sequence ID" value="XM_003059852.1"/>
</dbReference>